<dbReference type="SMART" id="SM00382">
    <property type="entry name" value="AAA"/>
    <property type="match status" value="1"/>
</dbReference>
<sequence length="243" mass="27404">MIKLEHISKSFKTKNNSVCALDDISLEIHDGEIFGIIGKSGVGKSTLLKILSLSIMYDTGTYTLMDIDVKTLTHKDKVKLLQNTSFIYQNFSLLYNLNVLDNVSLPLKLRGVDKLTRHQKAREMLAFVGLDSKALDYPITLSGGEAQRISIARALITDPKLLFLDEPTSALDEETAYDILKLIRKLHETFKPTIVFVSHQIQSIKYLCDRVMMLGDNKIKHIGKIDKLSTLSTTYDAIWGDRL</sequence>
<organism evidence="5 6">
    <name type="scientific">Acholeplasma laidlawii</name>
    <dbReference type="NCBI Taxonomy" id="2148"/>
    <lineage>
        <taxon>Bacteria</taxon>
        <taxon>Bacillati</taxon>
        <taxon>Mycoplasmatota</taxon>
        <taxon>Mollicutes</taxon>
        <taxon>Acholeplasmatales</taxon>
        <taxon>Acholeplasmataceae</taxon>
        <taxon>Acholeplasma</taxon>
    </lineage>
</organism>
<dbReference type="Pfam" id="PF00005">
    <property type="entry name" value="ABC_tran"/>
    <property type="match status" value="1"/>
</dbReference>
<dbReference type="SUPFAM" id="SSF52540">
    <property type="entry name" value="P-loop containing nucleoside triphosphate hydrolases"/>
    <property type="match status" value="1"/>
</dbReference>
<evidence type="ECO:0000313" key="6">
    <source>
        <dbReference type="Proteomes" id="UP000315938"/>
    </source>
</evidence>
<dbReference type="PANTHER" id="PTHR42781:SF9">
    <property type="entry name" value="AMINO ACID ABC TRANSPORTER, ATP-BINDING PROTEIN-RELATED"/>
    <property type="match status" value="1"/>
</dbReference>
<dbReference type="InterPro" id="IPR017871">
    <property type="entry name" value="ABC_transporter-like_CS"/>
</dbReference>
<evidence type="ECO:0000256" key="3">
    <source>
        <dbReference type="ARBA" id="ARBA00022840"/>
    </source>
</evidence>
<keyword evidence="3 5" id="KW-0067">ATP-binding</keyword>
<dbReference type="InterPro" id="IPR003439">
    <property type="entry name" value="ABC_transporter-like_ATP-bd"/>
</dbReference>
<dbReference type="PANTHER" id="PTHR42781">
    <property type="entry name" value="SPERMIDINE/PUTRESCINE IMPORT ATP-BINDING PROTEIN POTA"/>
    <property type="match status" value="1"/>
</dbReference>
<dbReference type="GO" id="GO:0016887">
    <property type="term" value="F:ATP hydrolysis activity"/>
    <property type="evidence" value="ECO:0007669"/>
    <property type="project" value="InterPro"/>
</dbReference>
<evidence type="ECO:0000256" key="1">
    <source>
        <dbReference type="ARBA" id="ARBA00022448"/>
    </source>
</evidence>
<proteinExistence type="predicted"/>
<dbReference type="GO" id="GO:0005524">
    <property type="term" value="F:ATP binding"/>
    <property type="evidence" value="ECO:0007669"/>
    <property type="project" value="UniProtKB-KW"/>
</dbReference>
<protein>
    <submittedName>
        <fullName evidence="5">ATP-binding cassette domain-containing protein</fullName>
    </submittedName>
</protein>
<evidence type="ECO:0000259" key="4">
    <source>
        <dbReference type="PROSITE" id="PS50893"/>
    </source>
</evidence>
<dbReference type="AlphaFoldDB" id="A0A553IH95"/>
<reference evidence="5 6" key="1">
    <citation type="submission" date="2019-07" db="EMBL/GenBank/DDBJ databases">
        <title>Genome sequence of Acholeplasma laidlawii strain with increased resistance to erythromycin.</title>
        <authorList>
            <person name="Medvedeva E.S."/>
            <person name="Baranova N.B."/>
            <person name="Siniagina M.N."/>
            <person name="Mouzykantov A."/>
            <person name="Chernova O.A."/>
            <person name="Chernov V.M."/>
        </authorList>
    </citation>
    <scope>NUCLEOTIDE SEQUENCE [LARGE SCALE GENOMIC DNA]</scope>
    <source>
        <strain evidence="5 6">PG8REry</strain>
    </source>
</reference>
<dbReference type="InterPro" id="IPR003593">
    <property type="entry name" value="AAA+_ATPase"/>
</dbReference>
<gene>
    <name evidence="5" type="ORF">FNV44_00605</name>
</gene>
<dbReference type="PROSITE" id="PS00211">
    <property type="entry name" value="ABC_TRANSPORTER_1"/>
    <property type="match status" value="1"/>
</dbReference>
<keyword evidence="1" id="KW-0813">Transport</keyword>
<dbReference type="RefSeq" id="WP_064211917.1">
    <property type="nucleotide sequence ID" value="NZ_JACAOE010000001.1"/>
</dbReference>
<accession>A0A553IH95</accession>
<evidence type="ECO:0000313" key="5">
    <source>
        <dbReference type="EMBL" id="TRX99574.1"/>
    </source>
</evidence>
<evidence type="ECO:0000256" key="2">
    <source>
        <dbReference type="ARBA" id="ARBA00022741"/>
    </source>
</evidence>
<dbReference type="InterPro" id="IPR050093">
    <property type="entry name" value="ABC_SmlMolc_Importer"/>
</dbReference>
<dbReference type="InterPro" id="IPR027417">
    <property type="entry name" value="P-loop_NTPase"/>
</dbReference>
<keyword evidence="2" id="KW-0547">Nucleotide-binding</keyword>
<dbReference type="Gene3D" id="3.40.50.300">
    <property type="entry name" value="P-loop containing nucleotide triphosphate hydrolases"/>
    <property type="match status" value="1"/>
</dbReference>
<name>A0A553IH95_ACHLA</name>
<dbReference type="Proteomes" id="UP000315938">
    <property type="component" value="Unassembled WGS sequence"/>
</dbReference>
<dbReference type="PROSITE" id="PS50893">
    <property type="entry name" value="ABC_TRANSPORTER_2"/>
    <property type="match status" value="1"/>
</dbReference>
<comment type="caution">
    <text evidence="5">The sequence shown here is derived from an EMBL/GenBank/DDBJ whole genome shotgun (WGS) entry which is preliminary data.</text>
</comment>
<feature type="domain" description="ABC transporter" evidence="4">
    <location>
        <begin position="2"/>
        <end position="241"/>
    </location>
</feature>
<dbReference type="EMBL" id="VKID01000001">
    <property type="protein sequence ID" value="TRX99574.1"/>
    <property type="molecule type" value="Genomic_DNA"/>
</dbReference>